<dbReference type="InterPro" id="IPR044174">
    <property type="entry name" value="BC10-like"/>
</dbReference>
<organism evidence="6 7">
    <name type="scientific">Apatococcus lobatus</name>
    <dbReference type="NCBI Taxonomy" id="904363"/>
    <lineage>
        <taxon>Eukaryota</taxon>
        <taxon>Viridiplantae</taxon>
        <taxon>Chlorophyta</taxon>
        <taxon>core chlorophytes</taxon>
        <taxon>Trebouxiophyceae</taxon>
        <taxon>Chlorellales</taxon>
        <taxon>Chlorellaceae</taxon>
        <taxon>Apatococcus</taxon>
    </lineage>
</organism>
<comment type="caution">
    <text evidence="6">The sequence shown here is derived from an EMBL/GenBank/DDBJ whole genome shotgun (WGS) entry which is preliminary data.</text>
</comment>
<dbReference type="PANTHER" id="PTHR31042">
    <property type="entry name" value="CORE-2/I-BRANCHING BETA-1,6-N-ACETYLGLUCOSAMINYLTRANSFERASE FAMILY PROTEIN-RELATED"/>
    <property type="match status" value="1"/>
</dbReference>
<evidence type="ECO:0000313" key="7">
    <source>
        <dbReference type="Proteomes" id="UP001438707"/>
    </source>
</evidence>
<name>A0AAW1Q8W8_9CHLO</name>
<dbReference type="GO" id="GO:0016757">
    <property type="term" value="F:glycosyltransferase activity"/>
    <property type="evidence" value="ECO:0007669"/>
    <property type="project" value="UniProtKB-KW"/>
</dbReference>
<evidence type="ECO:0000256" key="4">
    <source>
        <dbReference type="ARBA" id="ARBA00023136"/>
    </source>
</evidence>
<evidence type="ECO:0000256" key="1">
    <source>
        <dbReference type="ARBA" id="ARBA00004606"/>
    </source>
</evidence>
<dbReference type="InterPro" id="IPR003406">
    <property type="entry name" value="Glyco_trans_14"/>
</dbReference>
<proteinExistence type="predicted"/>
<reference evidence="6 7" key="1">
    <citation type="journal article" date="2024" name="Nat. Commun.">
        <title>Phylogenomics reveals the evolutionary origins of lichenization in chlorophyte algae.</title>
        <authorList>
            <person name="Puginier C."/>
            <person name="Libourel C."/>
            <person name="Otte J."/>
            <person name="Skaloud P."/>
            <person name="Haon M."/>
            <person name="Grisel S."/>
            <person name="Petersen M."/>
            <person name="Berrin J.G."/>
            <person name="Delaux P.M."/>
            <person name="Dal Grande F."/>
            <person name="Keller J."/>
        </authorList>
    </citation>
    <scope>NUCLEOTIDE SEQUENCE [LARGE SCALE GENOMIC DNA]</scope>
    <source>
        <strain evidence="6 7">SAG 2145</strain>
    </source>
</reference>
<evidence type="ECO:0000313" key="6">
    <source>
        <dbReference type="EMBL" id="KAK9817426.1"/>
    </source>
</evidence>
<evidence type="ECO:0000256" key="3">
    <source>
        <dbReference type="ARBA" id="ARBA00022679"/>
    </source>
</evidence>
<gene>
    <name evidence="6" type="ORF">WJX74_001170</name>
</gene>
<comment type="subcellular location">
    <subcellularLocation>
        <location evidence="1">Membrane</location>
        <topology evidence="1">Single-pass type II membrane protein</topology>
    </subcellularLocation>
</comment>
<dbReference type="GO" id="GO:0016020">
    <property type="term" value="C:membrane"/>
    <property type="evidence" value="ECO:0007669"/>
    <property type="project" value="UniProtKB-SubCell"/>
</dbReference>
<keyword evidence="4" id="KW-0472">Membrane</keyword>
<dbReference type="Proteomes" id="UP001438707">
    <property type="component" value="Unassembled WGS sequence"/>
</dbReference>
<dbReference type="PANTHER" id="PTHR31042:SF150">
    <property type="entry name" value="OS06G0661900 PROTEIN"/>
    <property type="match status" value="1"/>
</dbReference>
<evidence type="ECO:0000256" key="2">
    <source>
        <dbReference type="ARBA" id="ARBA00022676"/>
    </source>
</evidence>
<keyword evidence="5" id="KW-0325">Glycoprotein</keyword>
<accession>A0AAW1Q8W8</accession>
<protein>
    <submittedName>
        <fullName evidence="6">Uncharacterized protein</fullName>
    </submittedName>
</protein>
<keyword evidence="3" id="KW-0808">Transferase</keyword>
<sequence length="279" mass="31452">MESHVFERLPSEATRLSQDRYLRLDCSLLEGDAIVQVAVMFLSMAELFHEPLWAKWFQSVEGLVPYASLRGQDCQGIAGNLTGFVEDNIFKGFEIENRIQADWGSVQLIDAARNLLTASLADPLNQKMLLLSESDIPLFAPQLVYNQLMSEETSRLNSCSLPEGALRRWTDEMAVPGLMEANAFRKSSQWIALTRKHAGLVVTDTAVLDKFREYCFLDERPDPMWRDCYADEHYIPTVIAAAQLGHETDCVGQLTSVIWNSDGDAHPKSYQSEDISQDL</sequence>
<dbReference type="Pfam" id="PF02485">
    <property type="entry name" value="Branch"/>
    <property type="match status" value="1"/>
</dbReference>
<evidence type="ECO:0000256" key="5">
    <source>
        <dbReference type="ARBA" id="ARBA00023180"/>
    </source>
</evidence>
<dbReference type="EMBL" id="JALJOS010000070">
    <property type="protein sequence ID" value="KAK9817426.1"/>
    <property type="molecule type" value="Genomic_DNA"/>
</dbReference>
<dbReference type="AlphaFoldDB" id="A0AAW1Q8W8"/>
<keyword evidence="2" id="KW-0328">Glycosyltransferase</keyword>
<keyword evidence="7" id="KW-1185">Reference proteome</keyword>